<dbReference type="Gene3D" id="3.40.50.2300">
    <property type="match status" value="2"/>
</dbReference>
<dbReference type="Proteomes" id="UP000184474">
    <property type="component" value="Unassembled WGS sequence"/>
</dbReference>
<evidence type="ECO:0000256" key="7">
    <source>
        <dbReference type="ARBA" id="ARBA00023237"/>
    </source>
</evidence>
<keyword evidence="3" id="KW-0813">Transport</keyword>
<name>A0A1M6JBL4_REIAG</name>
<evidence type="ECO:0000313" key="9">
    <source>
        <dbReference type="EMBL" id="SHJ44050.1"/>
    </source>
</evidence>
<evidence type="ECO:0000256" key="3">
    <source>
        <dbReference type="ARBA" id="ARBA00022448"/>
    </source>
</evidence>
<keyword evidence="8" id="KW-0732">Signal</keyword>
<dbReference type="Pfam" id="PF02321">
    <property type="entry name" value="OEP"/>
    <property type="match status" value="2"/>
</dbReference>
<proteinExistence type="inferred from homology"/>
<comment type="subcellular location">
    <subcellularLocation>
        <location evidence="1">Cell outer membrane</location>
    </subcellularLocation>
</comment>
<feature type="signal peptide" evidence="8">
    <location>
        <begin position="1"/>
        <end position="18"/>
    </location>
</feature>
<dbReference type="InterPro" id="IPR003423">
    <property type="entry name" value="OMP_efflux"/>
</dbReference>
<protein>
    <submittedName>
        <fullName evidence="9">Outer membrane protein TolC</fullName>
    </submittedName>
</protein>
<dbReference type="GO" id="GO:0009279">
    <property type="term" value="C:cell outer membrane"/>
    <property type="evidence" value="ECO:0007669"/>
    <property type="project" value="UniProtKB-SubCell"/>
</dbReference>
<evidence type="ECO:0000256" key="8">
    <source>
        <dbReference type="SAM" id="SignalP"/>
    </source>
</evidence>
<dbReference type="GO" id="GO:0015562">
    <property type="term" value="F:efflux transmembrane transporter activity"/>
    <property type="evidence" value="ECO:0007669"/>
    <property type="project" value="InterPro"/>
</dbReference>
<reference evidence="10" key="1">
    <citation type="submission" date="2016-11" db="EMBL/GenBank/DDBJ databases">
        <authorList>
            <person name="Varghese N."/>
            <person name="Submissions S."/>
        </authorList>
    </citation>
    <scope>NUCLEOTIDE SEQUENCE [LARGE SCALE GENOMIC DNA]</scope>
    <source>
        <strain evidence="10">DSM 26134</strain>
    </source>
</reference>
<keyword evidence="7" id="KW-0998">Cell outer membrane</keyword>
<dbReference type="InterPro" id="IPR051906">
    <property type="entry name" value="TolC-like"/>
</dbReference>
<evidence type="ECO:0000256" key="1">
    <source>
        <dbReference type="ARBA" id="ARBA00004442"/>
    </source>
</evidence>
<keyword evidence="5" id="KW-0812">Transmembrane</keyword>
<keyword evidence="10" id="KW-1185">Reference proteome</keyword>
<dbReference type="Pfam" id="PF04392">
    <property type="entry name" value="ABC_sub_bind"/>
    <property type="match status" value="1"/>
</dbReference>
<evidence type="ECO:0000256" key="5">
    <source>
        <dbReference type="ARBA" id="ARBA00022692"/>
    </source>
</evidence>
<dbReference type="STRING" id="156994.SAMN04488028_101124"/>
<dbReference type="InterPro" id="IPR007487">
    <property type="entry name" value="ABC_transpt-TYRBP-like"/>
</dbReference>
<keyword evidence="4" id="KW-1134">Transmembrane beta strand</keyword>
<dbReference type="PANTHER" id="PTHR30026:SF20">
    <property type="entry name" value="OUTER MEMBRANE PROTEIN TOLC"/>
    <property type="match status" value="1"/>
</dbReference>
<feature type="chain" id="PRO_5013155631" evidence="8">
    <location>
        <begin position="19"/>
        <end position="782"/>
    </location>
</feature>
<evidence type="ECO:0000256" key="4">
    <source>
        <dbReference type="ARBA" id="ARBA00022452"/>
    </source>
</evidence>
<sequence>MKFVISLVLLVCITPVFAQQFKVGVISDFEKSSNLASILNQIIQEIDQTTGTSREVSLGATIFGVSDIKSAQQSYHQFDDQVDLVIAVGSMSTKGLSLISNLPTPVVALGIIDPDLQEIPYISGTSGKPNFTYIWQTRDLDRELEAFHKIHDFKSVVVFVDEKAASTVSAQKAKNLIDSLSRQLNAAVTIIPVGTNMDQVINQVPIEADATYFTVLLHQTESQIRWLIDQLHEQKIATFSGNARLVDYGVLGSMADENDLEQVIRKLAIMIDGIVSGSDLSSMPVMLDTNESLHINMATARKIQISIPFEVLLTATLIGNNDGAVKTYSFEEIAEKSLEENLNIQISYQDVALSKVRVKSARSSVLPSLESGLTASQINEERANAAFNTPEQSLTAGLTFTQLIYSEKAIAAIKISKYLEKAQEYNTEAEVLRVLFDTYTAYLNVLSAKTNVLIQQENLSNTRKNKELAAIRVNLGASNNTDLYRWETELAIASQSVIEAQTTLLTAKLQLNTLLANTLDSAFEVEDISLEDELFKAFSQGPIAEVVKTPESLRMVSDFLVAESQRQNPNKKALLENMNAANRQLAQNQRLLYTPTIALQAQTSQVLARGGAGSTLDAQAMALGVTELQYNTWFAGISLSFPIFDGFGRQAAIQQSKIRLNQLDHSQTLLDQNLELGVRANVLDLLRASTNIRYSKSASESALENFDLVQENYKQGQVTITQLIDAQQRALEARLAAAFSIYQYIQAHLQLEFNVGSFIMLMPEDQLQHFNNRFQQYLNNQN</sequence>
<evidence type="ECO:0000256" key="6">
    <source>
        <dbReference type="ARBA" id="ARBA00023136"/>
    </source>
</evidence>
<dbReference type="GO" id="GO:1990281">
    <property type="term" value="C:efflux pump complex"/>
    <property type="evidence" value="ECO:0007669"/>
    <property type="project" value="TreeGrafter"/>
</dbReference>
<keyword evidence="6" id="KW-0472">Membrane</keyword>
<dbReference type="SUPFAM" id="SSF56954">
    <property type="entry name" value="Outer membrane efflux proteins (OEP)"/>
    <property type="match status" value="1"/>
</dbReference>
<dbReference type="PANTHER" id="PTHR30026">
    <property type="entry name" value="OUTER MEMBRANE PROTEIN TOLC"/>
    <property type="match status" value="1"/>
</dbReference>
<evidence type="ECO:0000313" key="10">
    <source>
        <dbReference type="Proteomes" id="UP000184474"/>
    </source>
</evidence>
<dbReference type="EMBL" id="FRAA01000001">
    <property type="protein sequence ID" value="SHJ44050.1"/>
    <property type="molecule type" value="Genomic_DNA"/>
</dbReference>
<dbReference type="AlphaFoldDB" id="A0A1M6JBL4"/>
<organism evidence="9 10">
    <name type="scientific">Reichenbachiella agariperforans</name>
    <dbReference type="NCBI Taxonomy" id="156994"/>
    <lineage>
        <taxon>Bacteria</taxon>
        <taxon>Pseudomonadati</taxon>
        <taxon>Bacteroidota</taxon>
        <taxon>Cytophagia</taxon>
        <taxon>Cytophagales</taxon>
        <taxon>Reichenbachiellaceae</taxon>
        <taxon>Reichenbachiella</taxon>
    </lineage>
</organism>
<evidence type="ECO:0000256" key="2">
    <source>
        <dbReference type="ARBA" id="ARBA00007613"/>
    </source>
</evidence>
<dbReference type="Gene3D" id="1.20.1600.10">
    <property type="entry name" value="Outer membrane efflux proteins (OEP)"/>
    <property type="match status" value="1"/>
</dbReference>
<dbReference type="GO" id="GO:0015288">
    <property type="term" value="F:porin activity"/>
    <property type="evidence" value="ECO:0007669"/>
    <property type="project" value="TreeGrafter"/>
</dbReference>
<dbReference type="RefSeq" id="WP_073118466.1">
    <property type="nucleotide sequence ID" value="NZ_FRAA01000001.1"/>
</dbReference>
<gene>
    <name evidence="9" type="ORF">SAMN04488028_101124</name>
</gene>
<comment type="similarity">
    <text evidence="2">Belongs to the outer membrane factor (OMF) (TC 1.B.17) family.</text>
</comment>
<accession>A0A1M6JBL4</accession>